<dbReference type="FunFam" id="3.90.226.10:FF:000009">
    <property type="entry name" value="Carnitinyl-CoA dehydratase"/>
    <property type="match status" value="1"/>
</dbReference>
<evidence type="ECO:0000256" key="3">
    <source>
        <dbReference type="RuleBase" id="RU003707"/>
    </source>
</evidence>
<name>A0A3M8TLL3_PSEPU</name>
<sequence length="268" mass="28394">MFVGGIRMSSTQVELTWKGAIAYIRINRESRRNSLDNATIIEFLRLLEEVRRSETVCLVVTGEGDRAFCAGSDIKALASYSAADAEYHTYLFQKLAETLDEMPCATIAAIEGACLGGGLEIALACDYRIAASNATFGFPEITVGALPTGGGTVRAPRAIGLSRSRELMLFGDRIPAERAESIGLISSLAPPGETRSIALERAKELASKTNRDSVKLLKAILVGGAGVSAKAGHLMAYLADVSLVRSESFKQGVSSFGETPQASTSPKA</sequence>
<dbReference type="InterPro" id="IPR001753">
    <property type="entry name" value="Enoyl-CoA_hydra/iso"/>
</dbReference>
<protein>
    <submittedName>
        <fullName evidence="4">Enoyl-CoA hydratase/isomerase family protein</fullName>
    </submittedName>
</protein>
<dbReference type="GO" id="GO:0016829">
    <property type="term" value="F:lyase activity"/>
    <property type="evidence" value="ECO:0007669"/>
    <property type="project" value="UniProtKB-KW"/>
</dbReference>
<dbReference type="PROSITE" id="PS00166">
    <property type="entry name" value="ENOYL_COA_HYDRATASE"/>
    <property type="match status" value="1"/>
</dbReference>
<evidence type="ECO:0000313" key="4">
    <source>
        <dbReference type="EMBL" id="RNF94003.1"/>
    </source>
</evidence>
<proteinExistence type="inferred from homology"/>
<dbReference type="CDD" id="cd06558">
    <property type="entry name" value="crotonase-like"/>
    <property type="match status" value="1"/>
</dbReference>
<organism evidence="4 5">
    <name type="scientific">Pseudomonas putida</name>
    <name type="common">Arthrobacter siderocapsulatus</name>
    <dbReference type="NCBI Taxonomy" id="303"/>
    <lineage>
        <taxon>Bacteria</taxon>
        <taxon>Pseudomonadati</taxon>
        <taxon>Pseudomonadota</taxon>
        <taxon>Gammaproteobacteria</taxon>
        <taxon>Pseudomonadales</taxon>
        <taxon>Pseudomonadaceae</taxon>
        <taxon>Pseudomonas</taxon>
    </lineage>
</organism>
<evidence type="ECO:0000313" key="5">
    <source>
        <dbReference type="Proteomes" id="UP000278162"/>
    </source>
</evidence>
<comment type="caution">
    <text evidence="4">The sequence shown here is derived from an EMBL/GenBank/DDBJ whole genome shotgun (WGS) entry which is preliminary data.</text>
</comment>
<dbReference type="AlphaFoldDB" id="A0A3M8TLL3"/>
<dbReference type="GO" id="GO:0016853">
    <property type="term" value="F:isomerase activity"/>
    <property type="evidence" value="ECO:0007669"/>
    <property type="project" value="UniProtKB-KW"/>
</dbReference>
<evidence type="ECO:0000256" key="2">
    <source>
        <dbReference type="ARBA" id="ARBA00023239"/>
    </source>
</evidence>
<dbReference type="InterPro" id="IPR029045">
    <property type="entry name" value="ClpP/crotonase-like_dom_sf"/>
</dbReference>
<dbReference type="EMBL" id="RJAI01000002">
    <property type="protein sequence ID" value="RNF94003.1"/>
    <property type="molecule type" value="Genomic_DNA"/>
</dbReference>
<keyword evidence="2" id="KW-0456">Lyase</keyword>
<comment type="similarity">
    <text evidence="1 3">Belongs to the enoyl-CoA hydratase/isomerase family.</text>
</comment>
<dbReference type="SUPFAM" id="SSF52096">
    <property type="entry name" value="ClpP/crotonase"/>
    <property type="match status" value="1"/>
</dbReference>
<dbReference type="PANTHER" id="PTHR11941">
    <property type="entry name" value="ENOYL-COA HYDRATASE-RELATED"/>
    <property type="match status" value="1"/>
</dbReference>
<reference evidence="4 5" key="1">
    <citation type="submission" date="2018-10" db="EMBL/GenBank/DDBJ databases">
        <title>An outbreak of IMP-63 producing strain in France.</title>
        <authorList>
            <person name="Bour M."/>
            <person name="Liapis E."/>
            <person name="Plesiat P."/>
        </authorList>
    </citation>
    <scope>NUCLEOTIDE SEQUENCE [LARGE SCALE GENOMIC DNA]</scope>
    <source>
        <strain evidence="4 5">12917</strain>
    </source>
</reference>
<dbReference type="InterPro" id="IPR018376">
    <property type="entry name" value="Enoyl-CoA_hyd/isom_CS"/>
</dbReference>
<dbReference type="Gene3D" id="3.90.226.10">
    <property type="entry name" value="2-enoyl-CoA Hydratase, Chain A, domain 1"/>
    <property type="match status" value="1"/>
</dbReference>
<accession>A0A3M8TLL3</accession>
<dbReference type="Pfam" id="PF00378">
    <property type="entry name" value="ECH_1"/>
    <property type="match status" value="1"/>
</dbReference>
<evidence type="ECO:0000256" key="1">
    <source>
        <dbReference type="ARBA" id="ARBA00005254"/>
    </source>
</evidence>
<gene>
    <name evidence="4" type="ORF">EFK07_01355</name>
</gene>
<dbReference type="Proteomes" id="UP000278162">
    <property type="component" value="Unassembled WGS sequence"/>
</dbReference>
<keyword evidence="4" id="KW-0413">Isomerase</keyword>
<dbReference type="PANTHER" id="PTHR11941:SF54">
    <property type="entry name" value="ENOYL-COA HYDRATASE, MITOCHONDRIAL"/>
    <property type="match status" value="1"/>
</dbReference>
<dbReference type="GO" id="GO:0006635">
    <property type="term" value="P:fatty acid beta-oxidation"/>
    <property type="evidence" value="ECO:0007669"/>
    <property type="project" value="TreeGrafter"/>
</dbReference>